<organism evidence="6 7">
    <name type="scientific">Leishmania donovani</name>
    <dbReference type="NCBI Taxonomy" id="5661"/>
    <lineage>
        <taxon>Eukaryota</taxon>
        <taxon>Discoba</taxon>
        <taxon>Euglenozoa</taxon>
        <taxon>Kinetoplastea</taxon>
        <taxon>Metakinetoplastina</taxon>
        <taxon>Trypanosomatida</taxon>
        <taxon>Trypanosomatidae</taxon>
        <taxon>Leishmaniinae</taxon>
        <taxon>Leishmania</taxon>
    </lineage>
</organism>
<evidence type="ECO:0000313" key="6">
    <source>
        <dbReference type="EMBL" id="TPP53486.1"/>
    </source>
</evidence>
<dbReference type="VEuPathDB" id="TriTrypDB:LdCL_140011900"/>
<proteinExistence type="predicted"/>
<dbReference type="PANTHER" id="PTHR31747:SF3">
    <property type="entry name" value="PROTEIN LSD1"/>
    <property type="match status" value="1"/>
</dbReference>
<accession>A0A504XY50</accession>
<dbReference type="Proteomes" id="UP000601710">
    <property type="component" value="Chromosome 14"/>
</dbReference>
<feature type="region of interest" description="Disordered" evidence="3">
    <location>
        <begin position="99"/>
        <end position="209"/>
    </location>
</feature>
<reference evidence="5" key="3">
    <citation type="submission" date="2020-06" db="EMBL/GenBank/DDBJ databases">
        <authorList>
            <person name="Camacho E."/>
            <person name="Gonzalez-de la Fuente S."/>
            <person name="Rastrojo A."/>
            <person name="Peiro-Pastor R."/>
            <person name="Solana JC."/>
            <person name="Tabera L."/>
            <person name="Gamarro F."/>
            <person name="Carrasco-Ramiro F."/>
            <person name="Requena JM."/>
            <person name="Aguado B."/>
        </authorList>
    </citation>
    <scope>NUCLEOTIDE SEQUENCE</scope>
</reference>
<evidence type="ECO:0000259" key="4">
    <source>
        <dbReference type="Pfam" id="PF06943"/>
    </source>
</evidence>
<feature type="compositionally biased region" description="Basic and acidic residues" evidence="3">
    <location>
        <begin position="144"/>
        <end position="160"/>
    </location>
</feature>
<dbReference type="InterPro" id="IPR040319">
    <property type="entry name" value="LSD1-like"/>
</dbReference>
<dbReference type="EMBL" id="LR812634">
    <property type="protein sequence ID" value="CAC5428605.1"/>
    <property type="molecule type" value="Genomic_DNA"/>
</dbReference>
<dbReference type="NCBIfam" id="TIGR01053">
    <property type="entry name" value="LSD1"/>
    <property type="match status" value="1"/>
</dbReference>
<dbReference type="InterPro" id="IPR005735">
    <property type="entry name" value="Znf_LSD1"/>
</dbReference>
<dbReference type="EMBL" id="RHLD01000042">
    <property type="protein sequence ID" value="TPP53486.1"/>
    <property type="molecule type" value="Genomic_DNA"/>
</dbReference>
<dbReference type="VEuPathDB" id="TriTrypDB:LDHU3_14.0870"/>
<feature type="domain" description="Zinc finger LSD1-type" evidence="4">
    <location>
        <begin position="8"/>
        <end position="30"/>
    </location>
</feature>
<evidence type="ECO:0000256" key="3">
    <source>
        <dbReference type="SAM" id="MobiDB-lite"/>
    </source>
</evidence>
<reference evidence="6" key="1">
    <citation type="submission" date="2019-02" db="EMBL/GenBank/DDBJ databases">
        <title>FDA dAtabase for Regulatory Grade micrObial Sequences (FDA-ARGOS): Supporting development and validation of Infectious Disease Dx tests.</title>
        <authorList>
            <person name="Duncan R."/>
            <person name="Fisher C."/>
            <person name="Tallon L.J."/>
            <person name="Sadzewicz L."/>
            <person name="Sengamalay N."/>
            <person name="Ott S."/>
            <person name="Godinez A."/>
            <person name="Nagaraj S."/>
            <person name="Nadendla S."/>
            <person name="Sichtig H."/>
        </authorList>
    </citation>
    <scope>NUCLEOTIDE SEQUENCE</scope>
    <source>
        <strain evidence="6">FDAARGOS_360</strain>
    </source>
</reference>
<evidence type="ECO:0000313" key="7">
    <source>
        <dbReference type="Proteomes" id="UP000318821"/>
    </source>
</evidence>
<evidence type="ECO:0000313" key="5">
    <source>
        <dbReference type="EMBL" id="CAC5428605.1"/>
    </source>
</evidence>
<dbReference type="PANTHER" id="PTHR31747">
    <property type="entry name" value="PROTEIN LSD1"/>
    <property type="match status" value="1"/>
</dbReference>
<evidence type="ECO:0000256" key="2">
    <source>
        <dbReference type="ARBA" id="ARBA00023242"/>
    </source>
</evidence>
<dbReference type="GO" id="GO:0005634">
    <property type="term" value="C:nucleus"/>
    <property type="evidence" value="ECO:0007669"/>
    <property type="project" value="UniProtKB-SubCell"/>
</dbReference>
<dbReference type="VEuPathDB" id="TriTrypDB:LdBPK_140640.1"/>
<name>A0A504XY50_LEIDO</name>
<protein>
    <submittedName>
        <fullName evidence="6">LSD1 zinc finger family protein</fullName>
    </submittedName>
    <submittedName>
        <fullName evidence="5">LSD1_zinc_finger_containing_protein_putative/Pfam:PF06943</fullName>
    </submittedName>
</protein>
<reference evidence="7" key="2">
    <citation type="submission" date="2019-02" db="EMBL/GenBank/DDBJ databases">
        <title>FDA dAtabase for Regulatory Grade micrObial Sequences (FDA-ARGOS): Supporting development and validation of Infectious Disease Dx tests.</title>
        <authorList>
            <person name="Duncan R."/>
            <person name="Fisher C."/>
            <person name="Tallon L."/>
            <person name="Sadzewicz L."/>
            <person name="Sengamalay N."/>
            <person name="Ott S."/>
            <person name="Godinez A."/>
            <person name="Nagaraj S."/>
            <person name="Vavikolanu K."/>
            <person name="Vyas G."/>
            <person name="Nadendla S."/>
            <person name="Aluvathingal J."/>
            <person name="Sichtig H."/>
        </authorList>
    </citation>
    <scope>NUCLEOTIDE SEQUENCE [LARGE SCALE GENOMIC DNA]</scope>
    <source>
        <strain evidence="7">FDAARGOS_360</strain>
    </source>
</reference>
<comment type="subcellular location">
    <subcellularLocation>
        <location evidence="1">Nucleus</location>
    </subcellularLocation>
</comment>
<evidence type="ECO:0000256" key="1">
    <source>
        <dbReference type="ARBA" id="ARBA00004123"/>
    </source>
</evidence>
<dbReference type="Proteomes" id="UP000318821">
    <property type="component" value="Unassembled WGS sequence"/>
</dbReference>
<dbReference type="AlphaFoldDB" id="A0A504XY50"/>
<keyword evidence="2" id="KW-0539">Nucleus</keyword>
<sequence>MLFGQLVCYGCQRILTYPLGAVSCRCRLCDRVNAAENLQIRCSTCGQELHAPINTLALLCPCCGTVTDIPEELLPPLPSCVDLGGGEGTEKVIYVSHPTLPPRPRPNGEANMNAASFHGSRRPSTHLRGEGRRRSASFARRRFSRQEREGTAAQGNKEETIVDADADGAREAGGAHSADGKRRDTIGPISPDQAYVSSAVSESSRRAQRVAPSRLAPTVMIATRIL</sequence>
<dbReference type="Pfam" id="PF06943">
    <property type="entry name" value="zf-LSD1"/>
    <property type="match status" value="1"/>
</dbReference>
<gene>
    <name evidence="6" type="ORF">CGC20_38625</name>
    <name evidence="5" type="ORF">LDHU3_14.0870</name>
</gene>